<dbReference type="STRING" id="303698.A0A1V6TAT5"/>
<dbReference type="CDD" id="cd00609">
    <property type="entry name" value="AAT_like"/>
    <property type="match status" value="1"/>
</dbReference>
<protein>
    <recommendedName>
        <fullName evidence="3">Aminotransferase class I/classII large domain-containing protein</fullName>
    </recommendedName>
</protein>
<evidence type="ECO:0000256" key="2">
    <source>
        <dbReference type="ARBA" id="ARBA00022898"/>
    </source>
</evidence>
<gene>
    <name evidence="4" type="ORF">PENSTE_c009G04548</name>
</gene>
<dbReference type="PANTHER" id="PTHR43510">
    <property type="entry name" value="AMINOTRANSFERASE FUNCTION, HYPOTHETICAL (EUROFUNG)"/>
    <property type="match status" value="1"/>
</dbReference>
<dbReference type="PROSITE" id="PS00105">
    <property type="entry name" value="AA_TRANSFER_CLASS_1"/>
    <property type="match status" value="1"/>
</dbReference>
<comment type="caution">
    <text evidence="4">The sequence shown here is derived from an EMBL/GenBank/DDBJ whole genome shotgun (WGS) entry which is preliminary data.</text>
</comment>
<dbReference type="Gene3D" id="3.90.1150.10">
    <property type="entry name" value="Aspartate Aminotransferase, domain 1"/>
    <property type="match status" value="1"/>
</dbReference>
<organism evidence="4 5">
    <name type="scientific">Penicillium steckii</name>
    <dbReference type="NCBI Taxonomy" id="303698"/>
    <lineage>
        <taxon>Eukaryota</taxon>
        <taxon>Fungi</taxon>
        <taxon>Dikarya</taxon>
        <taxon>Ascomycota</taxon>
        <taxon>Pezizomycotina</taxon>
        <taxon>Eurotiomycetes</taxon>
        <taxon>Eurotiomycetidae</taxon>
        <taxon>Eurotiales</taxon>
        <taxon>Aspergillaceae</taxon>
        <taxon>Penicillium</taxon>
    </lineage>
</organism>
<dbReference type="Proteomes" id="UP000191285">
    <property type="component" value="Unassembled WGS sequence"/>
</dbReference>
<dbReference type="Pfam" id="PF00155">
    <property type="entry name" value="Aminotran_1_2"/>
    <property type="match status" value="1"/>
</dbReference>
<proteinExistence type="inferred from homology"/>
<dbReference type="AlphaFoldDB" id="A0A1V6TAT5"/>
<dbReference type="GO" id="GO:0003824">
    <property type="term" value="F:catalytic activity"/>
    <property type="evidence" value="ECO:0007669"/>
    <property type="project" value="InterPro"/>
</dbReference>
<dbReference type="InterPro" id="IPR015424">
    <property type="entry name" value="PyrdxlP-dep_Trfase"/>
</dbReference>
<dbReference type="InterPro" id="IPR015421">
    <property type="entry name" value="PyrdxlP-dep_Trfase_major"/>
</dbReference>
<dbReference type="InterPro" id="IPR004838">
    <property type="entry name" value="NHTrfase_class1_PyrdxlP-BS"/>
</dbReference>
<evidence type="ECO:0000256" key="1">
    <source>
        <dbReference type="ARBA" id="ARBA00007441"/>
    </source>
</evidence>
<keyword evidence="2" id="KW-0663">Pyridoxal phosphate</keyword>
<reference evidence="5" key="1">
    <citation type="journal article" date="2017" name="Nat. Microbiol.">
        <title>Global analysis of biosynthetic gene clusters reveals vast potential of secondary metabolite production in Penicillium species.</title>
        <authorList>
            <person name="Nielsen J.C."/>
            <person name="Grijseels S."/>
            <person name="Prigent S."/>
            <person name="Ji B."/>
            <person name="Dainat J."/>
            <person name="Nielsen K.F."/>
            <person name="Frisvad J.C."/>
            <person name="Workman M."/>
            <person name="Nielsen J."/>
        </authorList>
    </citation>
    <scope>NUCLEOTIDE SEQUENCE [LARGE SCALE GENOMIC DNA]</scope>
    <source>
        <strain evidence="5">IBT 24891</strain>
    </source>
</reference>
<dbReference type="InterPro" id="IPR004839">
    <property type="entry name" value="Aminotransferase_I/II_large"/>
</dbReference>
<evidence type="ECO:0000313" key="5">
    <source>
        <dbReference type="Proteomes" id="UP000191285"/>
    </source>
</evidence>
<accession>A0A1V6TAT5</accession>
<keyword evidence="5" id="KW-1185">Reference proteome</keyword>
<dbReference type="SUPFAM" id="SSF53383">
    <property type="entry name" value="PLP-dependent transferases"/>
    <property type="match status" value="1"/>
</dbReference>
<dbReference type="InterPro" id="IPR015422">
    <property type="entry name" value="PyrdxlP-dep_Trfase_small"/>
</dbReference>
<dbReference type="Gene3D" id="3.40.640.10">
    <property type="entry name" value="Type I PLP-dependent aspartate aminotransferase-like (Major domain)"/>
    <property type="match status" value="1"/>
</dbReference>
<evidence type="ECO:0000313" key="4">
    <source>
        <dbReference type="EMBL" id="OQE23154.1"/>
    </source>
</evidence>
<dbReference type="PANTHER" id="PTHR43510:SF1">
    <property type="entry name" value="AMINOTRANSFERASE FUNCTION, HYPOTHETICAL (EUROFUNG)"/>
    <property type="match status" value="1"/>
</dbReference>
<dbReference type="OrthoDB" id="7042322at2759"/>
<dbReference type="GO" id="GO:0030170">
    <property type="term" value="F:pyridoxal phosphate binding"/>
    <property type="evidence" value="ECO:0007669"/>
    <property type="project" value="InterPro"/>
</dbReference>
<evidence type="ECO:0000259" key="3">
    <source>
        <dbReference type="Pfam" id="PF00155"/>
    </source>
</evidence>
<sequence length="402" mass="44692">MVKIEAFAVEQWMDLYEINAKHNLAETCCASVSLKDLQHFSGQDSSVIDISHKQTYGAIRGSEGLRSNIANLYSSNSVPSLAPENVLVTNGAIQANFLTLYSFVGPGDHVICHYPTYQQLYSVPRSFGAEVSLWKSSEKDDWKLNLEELKSLIQPNTKLIIINNPQNPTGAIIQRKEMQEIVNIAKQNQIIIHCDEVYRPLFHSLGPEEPENPPSILDFGYEKTISTSSMSKAFSLAGIRLGWIASRSSEIIEACASARDYTLISVSQLDDSVATHALSPVCIGNLLKRNIELAQQNLKDVEDFVRDYEGTATWVRPRAGTTAFIKFSKNGVPVDDVAFCQHLYEKNGTMLAPGSQCFGEGNDFKGFVRMGYVPERQVLVDGLKAIRAFMEKGFEDVPLLKE</sequence>
<dbReference type="EMBL" id="MLKD01000009">
    <property type="protein sequence ID" value="OQE23154.1"/>
    <property type="molecule type" value="Genomic_DNA"/>
</dbReference>
<feature type="domain" description="Aminotransferase class I/classII large" evidence="3">
    <location>
        <begin position="54"/>
        <end position="372"/>
    </location>
</feature>
<comment type="similarity">
    <text evidence="1">Belongs to the class-I pyridoxal-phosphate-dependent aminotransferase family.</text>
</comment>
<name>A0A1V6TAT5_9EURO</name>